<organism evidence="2">
    <name type="scientific">viral metagenome</name>
    <dbReference type="NCBI Taxonomy" id="1070528"/>
    <lineage>
        <taxon>unclassified sequences</taxon>
        <taxon>metagenomes</taxon>
        <taxon>organismal metagenomes</taxon>
    </lineage>
</organism>
<reference evidence="2" key="1">
    <citation type="journal article" date="2020" name="Nature">
        <title>Giant virus diversity and host interactions through global metagenomics.</title>
        <authorList>
            <person name="Schulz F."/>
            <person name="Roux S."/>
            <person name="Paez-Espino D."/>
            <person name="Jungbluth S."/>
            <person name="Walsh D.A."/>
            <person name="Denef V.J."/>
            <person name="McMahon K.D."/>
            <person name="Konstantinidis K.T."/>
            <person name="Eloe-Fadrosh E.A."/>
            <person name="Kyrpides N.C."/>
            <person name="Woyke T."/>
        </authorList>
    </citation>
    <scope>NUCLEOTIDE SEQUENCE</scope>
    <source>
        <strain evidence="2">GVMAG-M-3300013285-6</strain>
    </source>
</reference>
<accession>A0A6C0BIH6</accession>
<dbReference type="AlphaFoldDB" id="A0A6C0BIH6"/>
<feature type="transmembrane region" description="Helical" evidence="1">
    <location>
        <begin position="55"/>
        <end position="76"/>
    </location>
</feature>
<evidence type="ECO:0000313" key="2">
    <source>
        <dbReference type="EMBL" id="QHS91976.1"/>
    </source>
</evidence>
<name>A0A6C0BIH6_9ZZZZ</name>
<evidence type="ECO:0000256" key="1">
    <source>
        <dbReference type="SAM" id="Phobius"/>
    </source>
</evidence>
<proteinExistence type="predicted"/>
<keyword evidence="1" id="KW-0812">Transmembrane</keyword>
<dbReference type="EMBL" id="MN739166">
    <property type="protein sequence ID" value="QHS91976.1"/>
    <property type="molecule type" value="Genomic_DNA"/>
</dbReference>
<feature type="transmembrane region" description="Helical" evidence="1">
    <location>
        <begin position="30"/>
        <end position="49"/>
    </location>
</feature>
<keyword evidence="1" id="KW-0472">Membrane</keyword>
<sequence length="138" mass="15777">MDTTELYNYDLATKQGQINEYAYHNKMDTLFFLQIFLISMLILCIFAYLARIDVITYSLLIYVAFILLVIDSLIFVARYTYTRSVRDQNHWYAKKSTVHEDPVTPAAPVPTGPWWSIFGLGDISGVDIGGLCATYSKQ</sequence>
<keyword evidence="1" id="KW-1133">Transmembrane helix</keyword>
<protein>
    <submittedName>
        <fullName evidence="2">Uncharacterized protein</fullName>
    </submittedName>
</protein>